<feature type="transmembrane region" description="Helical" evidence="5">
    <location>
        <begin position="12"/>
        <end position="32"/>
    </location>
</feature>
<dbReference type="PANTHER" id="PTHR30566">
    <property type="entry name" value="YNAI-RELATED MECHANOSENSITIVE ION CHANNEL"/>
    <property type="match status" value="1"/>
</dbReference>
<proteinExistence type="predicted"/>
<dbReference type="EMBL" id="BMJS01000025">
    <property type="protein sequence ID" value="GGG02450.1"/>
    <property type="molecule type" value="Genomic_DNA"/>
</dbReference>
<gene>
    <name evidence="7" type="ORF">GCM10010995_19810</name>
</gene>
<dbReference type="RefSeq" id="WP_157968299.1">
    <property type="nucleotide sequence ID" value="NZ_BMJS01000025.1"/>
</dbReference>
<dbReference type="Gene3D" id="2.30.30.60">
    <property type="match status" value="1"/>
</dbReference>
<evidence type="ECO:0000313" key="7">
    <source>
        <dbReference type="EMBL" id="GGG02450.1"/>
    </source>
</evidence>
<dbReference type="SUPFAM" id="SSF50182">
    <property type="entry name" value="Sm-like ribonucleoproteins"/>
    <property type="match status" value="1"/>
</dbReference>
<name>A0A8J2Z5U3_9GAMM</name>
<evidence type="ECO:0000256" key="4">
    <source>
        <dbReference type="ARBA" id="ARBA00023136"/>
    </source>
</evidence>
<reference evidence="7" key="2">
    <citation type="submission" date="2020-09" db="EMBL/GenBank/DDBJ databases">
        <authorList>
            <person name="Sun Q."/>
            <person name="Zhou Y."/>
        </authorList>
    </citation>
    <scope>NUCLEOTIDE SEQUENCE</scope>
    <source>
        <strain evidence="7">CGMCC 1.15758</strain>
    </source>
</reference>
<dbReference type="AlphaFoldDB" id="A0A8J2Z5U3"/>
<dbReference type="InterPro" id="IPR023408">
    <property type="entry name" value="MscS_beta-dom_sf"/>
</dbReference>
<comment type="caution">
    <text evidence="7">The sequence shown here is derived from an EMBL/GenBank/DDBJ whole genome shotgun (WGS) entry which is preliminary data.</text>
</comment>
<feature type="transmembrane region" description="Helical" evidence="5">
    <location>
        <begin position="76"/>
        <end position="99"/>
    </location>
</feature>
<accession>A0A8J2Z5U3</accession>
<dbReference type="Gene3D" id="1.10.287.1260">
    <property type="match status" value="1"/>
</dbReference>
<keyword evidence="4 5" id="KW-0472">Membrane</keyword>
<dbReference type="InterPro" id="IPR010920">
    <property type="entry name" value="LSM_dom_sf"/>
</dbReference>
<dbReference type="InterPro" id="IPR006685">
    <property type="entry name" value="MscS_channel_2nd"/>
</dbReference>
<feature type="transmembrane region" description="Helical" evidence="5">
    <location>
        <begin position="53"/>
        <end position="70"/>
    </location>
</feature>
<dbReference type="OrthoDB" id="5604380at2"/>
<dbReference type="GO" id="GO:0008381">
    <property type="term" value="F:mechanosensitive monoatomic ion channel activity"/>
    <property type="evidence" value="ECO:0007669"/>
    <property type="project" value="UniProtKB-ARBA"/>
</dbReference>
<feature type="domain" description="Mechanosensitive ion channel MscS" evidence="6">
    <location>
        <begin position="94"/>
        <end position="166"/>
    </location>
</feature>
<dbReference type="Proteomes" id="UP000636949">
    <property type="component" value="Unassembled WGS sequence"/>
</dbReference>
<organism evidence="7 8">
    <name type="scientific">Cysteiniphilum litorale</name>
    <dbReference type="NCBI Taxonomy" id="2056700"/>
    <lineage>
        <taxon>Bacteria</taxon>
        <taxon>Pseudomonadati</taxon>
        <taxon>Pseudomonadota</taxon>
        <taxon>Gammaproteobacteria</taxon>
        <taxon>Thiotrichales</taxon>
        <taxon>Fastidiosibacteraceae</taxon>
        <taxon>Cysteiniphilum</taxon>
    </lineage>
</organism>
<protein>
    <recommendedName>
        <fullName evidence="6">Mechanosensitive ion channel MscS domain-containing protein</fullName>
    </recommendedName>
</protein>
<reference evidence="7" key="1">
    <citation type="journal article" date="2014" name="Int. J. Syst. Evol. Microbiol.">
        <title>Complete genome sequence of Corynebacterium casei LMG S-19264T (=DSM 44701T), isolated from a smear-ripened cheese.</title>
        <authorList>
            <consortium name="US DOE Joint Genome Institute (JGI-PGF)"/>
            <person name="Walter F."/>
            <person name="Albersmeier A."/>
            <person name="Kalinowski J."/>
            <person name="Ruckert C."/>
        </authorList>
    </citation>
    <scope>NUCLEOTIDE SEQUENCE</scope>
    <source>
        <strain evidence="7">CGMCC 1.15758</strain>
    </source>
</reference>
<evidence type="ECO:0000256" key="3">
    <source>
        <dbReference type="ARBA" id="ARBA00022989"/>
    </source>
</evidence>
<keyword evidence="2 5" id="KW-0812">Transmembrane</keyword>
<dbReference type="GO" id="GO:0016020">
    <property type="term" value="C:membrane"/>
    <property type="evidence" value="ECO:0007669"/>
    <property type="project" value="UniProtKB-SubCell"/>
</dbReference>
<evidence type="ECO:0000256" key="5">
    <source>
        <dbReference type="SAM" id="Phobius"/>
    </source>
</evidence>
<comment type="subcellular location">
    <subcellularLocation>
        <location evidence="1">Membrane</location>
    </subcellularLocation>
</comment>
<keyword evidence="3 5" id="KW-1133">Transmembrane helix</keyword>
<evidence type="ECO:0000313" key="8">
    <source>
        <dbReference type="Proteomes" id="UP000636949"/>
    </source>
</evidence>
<keyword evidence="8" id="KW-1185">Reference proteome</keyword>
<evidence type="ECO:0000259" key="6">
    <source>
        <dbReference type="Pfam" id="PF00924"/>
    </source>
</evidence>
<dbReference type="Pfam" id="PF00924">
    <property type="entry name" value="MS_channel_2nd"/>
    <property type="match status" value="1"/>
</dbReference>
<evidence type="ECO:0000256" key="1">
    <source>
        <dbReference type="ARBA" id="ARBA00004370"/>
    </source>
</evidence>
<sequence length="275" mass="31823">MTIYSFLSHHLIIGSIQSIAIALLMYFLYRFLRWYFTRKIDNTTKLKRKLSRLRYLLIAIFVFCLVKIWISDFSHILTALGLVGAGLVVANKETIMNFIGSFIIMWRDLFSEGDYIEVQGQEGYVYRLGPLYYTLAEYPPSDKKTKGKYIRIPNATAITGIIINYSQPAVPFKGKIQFKVTYQQYTHLKITELKTTLDKELTNYLKTLNKSQLNTLTSTTVSLYEQPDIDKPELIDITISYQCLFEHKKSLSTLLNTSLLQALTETDQRKSMSKE</sequence>
<dbReference type="PANTHER" id="PTHR30566:SF5">
    <property type="entry name" value="MECHANOSENSITIVE ION CHANNEL PROTEIN 1, MITOCHONDRIAL-RELATED"/>
    <property type="match status" value="1"/>
</dbReference>
<evidence type="ECO:0000256" key="2">
    <source>
        <dbReference type="ARBA" id="ARBA00022692"/>
    </source>
</evidence>